<proteinExistence type="predicted"/>
<accession>A0ABX6ADX9</accession>
<reference evidence="1 2" key="1">
    <citation type="submission" date="2017-09" db="EMBL/GenBank/DDBJ databases">
        <authorList>
            <person name="Lee N."/>
            <person name="Cho B.-K."/>
        </authorList>
    </citation>
    <scope>NUCLEOTIDE SEQUENCE [LARGE SCALE GENOMIC DNA]</scope>
    <source>
        <strain evidence="1 2">ATCC 39115</strain>
    </source>
</reference>
<evidence type="ECO:0000313" key="1">
    <source>
        <dbReference type="EMBL" id="QEU86020.1"/>
    </source>
</evidence>
<gene>
    <name evidence="1" type="ORF">CP969_15845</name>
</gene>
<keyword evidence="2" id="KW-1185">Reference proteome</keyword>
<name>A0ABX6ADX9_STRVD</name>
<dbReference type="RefSeq" id="WP_004987492.1">
    <property type="nucleotide sequence ID" value="NZ_CP023700.1"/>
</dbReference>
<protein>
    <submittedName>
        <fullName evidence="1">Uncharacterized protein</fullName>
    </submittedName>
</protein>
<dbReference type="Proteomes" id="UP000327143">
    <property type="component" value="Chromosome"/>
</dbReference>
<sequence>MRSLLAALLSWLLPSTGRRRRPTGHTAYPPARRLIITHHAVSAGRPAHRPPCPAAFVEADGLPLVRPYLVAHEREQERLWQRDTRIALTPAAFGVYFHGASA</sequence>
<dbReference type="EMBL" id="CP023700">
    <property type="protein sequence ID" value="QEU86020.1"/>
    <property type="molecule type" value="Genomic_DNA"/>
</dbReference>
<organism evidence="1 2">
    <name type="scientific">Streptomyces viridosporus T7A</name>
    <dbReference type="NCBI Taxonomy" id="665577"/>
    <lineage>
        <taxon>Bacteria</taxon>
        <taxon>Bacillati</taxon>
        <taxon>Actinomycetota</taxon>
        <taxon>Actinomycetes</taxon>
        <taxon>Kitasatosporales</taxon>
        <taxon>Streptomycetaceae</taxon>
        <taxon>Streptomyces</taxon>
    </lineage>
</organism>
<evidence type="ECO:0000313" key="2">
    <source>
        <dbReference type="Proteomes" id="UP000327143"/>
    </source>
</evidence>